<dbReference type="AlphaFoldDB" id="A0A1C6VZB8"/>
<organism evidence="2 3">
    <name type="scientific">Micromonospora chersina</name>
    <dbReference type="NCBI Taxonomy" id="47854"/>
    <lineage>
        <taxon>Bacteria</taxon>
        <taxon>Bacillati</taxon>
        <taxon>Actinomycetota</taxon>
        <taxon>Actinomycetes</taxon>
        <taxon>Micromonosporales</taxon>
        <taxon>Micromonosporaceae</taxon>
        <taxon>Micromonospora</taxon>
    </lineage>
</organism>
<dbReference type="STRING" id="47854.GA0070603_6031"/>
<reference evidence="3" key="1">
    <citation type="submission" date="2016-06" db="EMBL/GenBank/DDBJ databases">
        <authorList>
            <person name="Varghese N."/>
            <person name="Submissions Spin"/>
        </authorList>
    </citation>
    <scope>NUCLEOTIDE SEQUENCE [LARGE SCALE GENOMIC DNA]</scope>
    <source>
        <strain evidence="3">DSM 44151</strain>
    </source>
</reference>
<evidence type="ECO:0000313" key="3">
    <source>
        <dbReference type="Proteomes" id="UP000198605"/>
    </source>
</evidence>
<sequence length="262" mass="27698">MLLVTAVVWAVSVLRSVRLRAFVYSLPLPMTLALVTTGHPVAGAQLLGVVGLNLFFLTVAVTHRRLRWPILLADLAGVAVYVALSAGALAAPVPFEAALAGTAALWALAMVLLRRRSAAAPPPRPADTRRDGLTAPVKLVVIFAGALLTGLLGGLLRGMVVTFPYSGVLVAVEARHQLPEFSRHFARNSLALVAFLTGHHYLQGTSPALALAAGWAAFALVAAALHLPRNGTLLRIEWPMSRLASGRAGDSRISLRKPQRDG</sequence>
<keyword evidence="1" id="KW-0472">Membrane</keyword>
<evidence type="ECO:0000313" key="2">
    <source>
        <dbReference type="EMBL" id="SCL71689.1"/>
    </source>
</evidence>
<feature type="transmembrane region" description="Helical" evidence="1">
    <location>
        <begin position="43"/>
        <end position="61"/>
    </location>
</feature>
<protein>
    <submittedName>
        <fullName evidence="2">Uncharacterized protein</fullName>
    </submittedName>
</protein>
<gene>
    <name evidence="2" type="ORF">GA0070603_6031</name>
</gene>
<keyword evidence="3" id="KW-1185">Reference proteome</keyword>
<dbReference type="Proteomes" id="UP000198605">
    <property type="component" value="Unassembled WGS sequence"/>
</dbReference>
<accession>A0A1C6VZB8</accession>
<proteinExistence type="predicted"/>
<keyword evidence="1" id="KW-0812">Transmembrane</keyword>
<evidence type="ECO:0000256" key="1">
    <source>
        <dbReference type="SAM" id="Phobius"/>
    </source>
</evidence>
<feature type="transmembrane region" description="Helical" evidence="1">
    <location>
        <begin position="208"/>
        <end position="227"/>
    </location>
</feature>
<feature type="transmembrane region" description="Helical" evidence="1">
    <location>
        <begin position="97"/>
        <end position="114"/>
    </location>
</feature>
<name>A0A1C6VZB8_9ACTN</name>
<feature type="transmembrane region" description="Helical" evidence="1">
    <location>
        <begin position="135"/>
        <end position="156"/>
    </location>
</feature>
<keyword evidence="1" id="KW-1133">Transmembrane helix</keyword>
<dbReference type="EMBL" id="FMIB01000002">
    <property type="protein sequence ID" value="SCL71689.1"/>
    <property type="molecule type" value="Genomic_DNA"/>
</dbReference>
<feature type="transmembrane region" description="Helical" evidence="1">
    <location>
        <begin position="68"/>
        <end position="91"/>
    </location>
</feature>